<reference evidence="2 3" key="1">
    <citation type="submission" date="2016-10" db="EMBL/GenBank/DDBJ databases">
        <authorList>
            <person name="de Groot N.N."/>
        </authorList>
    </citation>
    <scope>NUCLEOTIDE SEQUENCE [LARGE SCALE GENOMIC DNA]</scope>
    <source>
        <strain evidence="2 3">Sb05</strain>
    </source>
</reference>
<sequence length="236" mass="27215">MNDIFEFHGYEVRTMTINGEPYFVGKDVAEVLGYAKARNAIANHVDDEDKKDAPIQGDLGGTQMMTIINESGLYSLILSSKLPQAKEFKRWVTSEVLPAIRRQGAYINKNLSEDAFINLFQNQKAIKLEQASMKRDIDYLKEEQPIHPSHLANLEKKRKKRVVALLGGITAGAYLDKDFSRKVFWEAGKDFKEHFKIGRYDMLPRKDEEEAFAYWSTWEPSTNTKMKIRQLNSQLF</sequence>
<gene>
    <name evidence="2" type="ORF">SAMN05216392_0346</name>
</gene>
<dbReference type="Pfam" id="PF10552">
    <property type="entry name" value="ORF6C"/>
    <property type="match status" value="1"/>
</dbReference>
<dbReference type="InterPro" id="IPR003497">
    <property type="entry name" value="BRO_N_domain"/>
</dbReference>
<dbReference type="EMBL" id="FNKE01000001">
    <property type="protein sequence ID" value="SDQ08742.1"/>
    <property type="molecule type" value="Genomic_DNA"/>
</dbReference>
<dbReference type="Pfam" id="PF02498">
    <property type="entry name" value="Bro-N"/>
    <property type="match status" value="1"/>
</dbReference>
<dbReference type="RefSeq" id="WP_074559885.1">
    <property type="nucleotide sequence ID" value="NZ_FNKE01000001.1"/>
</dbReference>
<dbReference type="OrthoDB" id="9812611at2"/>
<dbReference type="PROSITE" id="PS51750">
    <property type="entry name" value="BRO_N"/>
    <property type="match status" value="1"/>
</dbReference>
<dbReference type="InterPro" id="IPR018878">
    <property type="entry name" value="ORF6C_dom"/>
</dbReference>
<evidence type="ECO:0000313" key="2">
    <source>
        <dbReference type="EMBL" id="SDQ08742.1"/>
    </source>
</evidence>
<organism evidence="2 3">
    <name type="scientific">Streptococcus equinus</name>
    <name type="common">Streptococcus bovis</name>
    <dbReference type="NCBI Taxonomy" id="1335"/>
    <lineage>
        <taxon>Bacteria</taxon>
        <taxon>Bacillati</taxon>
        <taxon>Bacillota</taxon>
        <taxon>Bacilli</taxon>
        <taxon>Lactobacillales</taxon>
        <taxon>Streptococcaceae</taxon>
        <taxon>Streptococcus</taxon>
    </lineage>
</organism>
<dbReference type="Proteomes" id="UP000182870">
    <property type="component" value="Unassembled WGS sequence"/>
</dbReference>
<feature type="domain" description="Bro-N" evidence="1">
    <location>
        <begin position="1"/>
        <end position="104"/>
    </location>
</feature>
<dbReference type="AlphaFoldDB" id="A0A1H0Y0Q1"/>
<accession>A0A1H0Y0Q1</accession>
<name>A0A1H0Y0Q1_STREI</name>
<protein>
    <submittedName>
        <fullName evidence="2">ORF6C domain-containing protein</fullName>
    </submittedName>
</protein>
<dbReference type="PANTHER" id="PTHR36180">
    <property type="entry name" value="DNA-BINDING PROTEIN-RELATED-RELATED"/>
    <property type="match status" value="1"/>
</dbReference>
<evidence type="ECO:0000313" key="3">
    <source>
        <dbReference type="Proteomes" id="UP000182870"/>
    </source>
</evidence>
<evidence type="ECO:0000259" key="1">
    <source>
        <dbReference type="PROSITE" id="PS51750"/>
    </source>
</evidence>
<proteinExistence type="predicted"/>
<dbReference type="PANTHER" id="PTHR36180:SF2">
    <property type="entry name" value="BRO FAMILY PROTEIN"/>
    <property type="match status" value="1"/>
</dbReference>
<dbReference type="SMART" id="SM01040">
    <property type="entry name" value="Bro-N"/>
    <property type="match status" value="1"/>
</dbReference>